<sequence>MKNQLFSLLFPSAFHFYYRLNRPLRIMASLTAAKRLESFQRSILILVIHPLGQIVLSFLFFSFLFFFFRHSLARLG</sequence>
<reference evidence="3" key="1">
    <citation type="submission" date="2019-04" db="EMBL/GenBank/DDBJ databases">
        <title>Friends and foes A comparative genomics studyof 23 Aspergillus species from section Flavi.</title>
        <authorList>
            <consortium name="DOE Joint Genome Institute"/>
            <person name="Kjaerbolling I."/>
            <person name="Vesth T."/>
            <person name="Frisvad J.C."/>
            <person name="Nybo J.L."/>
            <person name="Theobald S."/>
            <person name="Kildgaard S."/>
            <person name="Isbrandt T."/>
            <person name="Kuo A."/>
            <person name="Sato A."/>
            <person name="Lyhne E.K."/>
            <person name="Kogle M.E."/>
            <person name="Wiebenga A."/>
            <person name="Kun R.S."/>
            <person name="Lubbers R.J."/>
            <person name="Makela M.R."/>
            <person name="Barry K."/>
            <person name="Chovatia M."/>
            <person name="Clum A."/>
            <person name="Daum C."/>
            <person name="Haridas S."/>
            <person name="He G."/>
            <person name="LaButti K."/>
            <person name="Lipzen A."/>
            <person name="Mondo S."/>
            <person name="Riley R."/>
            <person name="Salamov A."/>
            <person name="Simmons B.A."/>
            <person name="Magnuson J.K."/>
            <person name="Henrissat B."/>
            <person name="Mortensen U.H."/>
            <person name="Larsen T.O."/>
            <person name="Devries R.P."/>
            <person name="Grigoriev I.V."/>
            <person name="Machida M."/>
            <person name="Baker S.E."/>
            <person name="Andersen M.R."/>
        </authorList>
    </citation>
    <scope>NUCLEOTIDE SEQUENCE [LARGE SCALE GENOMIC DNA]</scope>
    <source>
        <strain evidence="3">CBS 553.77</strain>
    </source>
</reference>
<keyword evidence="1" id="KW-1133">Transmembrane helix</keyword>
<dbReference type="Proteomes" id="UP000327118">
    <property type="component" value="Unassembled WGS sequence"/>
</dbReference>
<dbReference type="EMBL" id="ML739159">
    <property type="protein sequence ID" value="KAE8351676.1"/>
    <property type="molecule type" value="Genomic_DNA"/>
</dbReference>
<keyword evidence="1" id="KW-0472">Membrane</keyword>
<evidence type="ECO:0000313" key="3">
    <source>
        <dbReference type="Proteomes" id="UP000327118"/>
    </source>
</evidence>
<keyword evidence="3" id="KW-1185">Reference proteome</keyword>
<organism evidence="2 3">
    <name type="scientific">Aspergillus coremiiformis</name>
    <dbReference type="NCBI Taxonomy" id="138285"/>
    <lineage>
        <taxon>Eukaryota</taxon>
        <taxon>Fungi</taxon>
        <taxon>Dikarya</taxon>
        <taxon>Ascomycota</taxon>
        <taxon>Pezizomycotina</taxon>
        <taxon>Eurotiomycetes</taxon>
        <taxon>Eurotiomycetidae</taxon>
        <taxon>Eurotiales</taxon>
        <taxon>Aspergillaceae</taxon>
        <taxon>Aspergillus</taxon>
        <taxon>Aspergillus subgen. Circumdati</taxon>
    </lineage>
</organism>
<evidence type="ECO:0000313" key="2">
    <source>
        <dbReference type="EMBL" id="KAE8351676.1"/>
    </source>
</evidence>
<accession>A0A5N6Z405</accession>
<dbReference type="AlphaFoldDB" id="A0A5N6Z405"/>
<proteinExistence type="predicted"/>
<evidence type="ECO:0000256" key="1">
    <source>
        <dbReference type="SAM" id="Phobius"/>
    </source>
</evidence>
<protein>
    <submittedName>
        <fullName evidence="2">Uncharacterized protein</fullName>
    </submittedName>
</protein>
<gene>
    <name evidence="2" type="ORF">BDV28DRAFT_15297</name>
</gene>
<feature type="transmembrane region" description="Helical" evidence="1">
    <location>
        <begin position="43"/>
        <end position="68"/>
    </location>
</feature>
<name>A0A5N6Z405_9EURO</name>
<keyword evidence="1" id="KW-0812">Transmembrane</keyword>